<dbReference type="RefSeq" id="WP_008379435.1">
    <property type="nucleotide sequence ID" value="NZ_BAOP01000017.1"/>
</dbReference>
<comment type="caution">
    <text evidence="1">The sequence shown here is derived from an EMBL/GenBank/DDBJ whole genome shotgun (WGS) entry which is preliminary data.</text>
</comment>
<dbReference type="AlphaFoldDB" id="M3UXF2"/>
<evidence type="ECO:0008006" key="3">
    <source>
        <dbReference type="Google" id="ProtNLM"/>
    </source>
</evidence>
<dbReference type="Pfam" id="PF14518">
    <property type="entry name" value="Haem_oxygenas_2"/>
    <property type="match status" value="1"/>
</dbReference>
<dbReference type="OrthoDB" id="252872at2"/>
<name>M3UXF2_GORML</name>
<proteinExistence type="predicted"/>
<sequence length="330" mass="36629">MPIPAARGKITEALLADLKDRRDSCRRVASTGVDHVVDVFADDDAQLALTLLYELHLRGIDGVDDELGWDPDLLRLRSDLEKLHIAALDESVGRVVDPPDVVDELFRIGASDDGPPLARFMATKGTVEQFREIVIHRSLNQLREADLHTHAIPRIAGSAKAALVEVQSDEYGGGRLDYMHSELFARLMRELELNDSYAHYIDSVPAATLVALNTLSYFGMHRSRVNELVGHLCLIEMSSSLPSRDYSRALRRLDVDESARIFYDEHVEADAVHEQLIVRRVAGALGVTPADRIGLVRGARACLVVENLLTEQIWDAWESGRSSLLPAVAR</sequence>
<dbReference type="STRING" id="410332.SAMN04488550_0212"/>
<keyword evidence="2" id="KW-1185">Reference proteome</keyword>
<evidence type="ECO:0000313" key="1">
    <source>
        <dbReference type="EMBL" id="GAC80427.1"/>
    </source>
</evidence>
<dbReference type="SUPFAM" id="SSF48613">
    <property type="entry name" value="Heme oxygenase-like"/>
    <property type="match status" value="1"/>
</dbReference>
<dbReference type="SMART" id="SM01236">
    <property type="entry name" value="Haem_oxygenase_2"/>
    <property type="match status" value="1"/>
</dbReference>
<accession>M3UXF2</accession>
<dbReference type="Gene3D" id="1.20.910.10">
    <property type="entry name" value="Heme oxygenase-like"/>
    <property type="match status" value="1"/>
</dbReference>
<dbReference type="InterPro" id="IPR016084">
    <property type="entry name" value="Haem_Oase-like_multi-hlx"/>
</dbReference>
<dbReference type="eggNOG" id="ENOG502Z8NQ">
    <property type="taxonomic scope" value="Bacteria"/>
</dbReference>
<organism evidence="1 2">
    <name type="scientific">Gordonia malaquae NBRC 108250</name>
    <dbReference type="NCBI Taxonomy" id="1223542"/>
    <lineage>
        <taxon>Bacteria</taxon>
        <taxon>Bacillati</taxon>
        <taxon>Actinomycetota</taxon>
        <taxon>Actinomycetes</taxon>
        <taxon>Mycobacteriales</taxon>
        <taxon>Gordoniaceae</taxon>
        <taxon>Gordonia</taxon>
    </lineage>
</organism>
<gene>
    <name evidence="1" type="ORF">GM1_017_00860</name>
</gene>
<dbReference type="EMBL" id="BAOP01000017">
    <property type="protein sequence ID" value="GAC80427.1"/>
    <property type="molecule type" value="Genomic_DNA"/>
</dbReference>
<dbReference type="Proteomes" id="UP000035009">
    <property type="component" value="Unassembled WGS sequence"/>
</dbReference>
<evidence type="ECO:0000313" key="2">
    <source>
        <dbReference type="Proteomes" id="UP000035009"/>
    </source>
</evidence>
<protein>
    <recommendedName>
        <fullName evidence="3">Iron-containing redox enzyme family protein</fullName>
    </recommendedName>
</protein>
<reference evidence="1 2" key="1">
    <citation type="submission" date="2013-02" db="EMBL/GenBank/DDBJ databases">
        <title>Whole genome shotgun sequence of Gordonia malaquae NBRC 108250.</title>
        <authorList>
            <person name="Yoshida I."/>
            <person name="Hosoyama A."/>
            <person name="Tsuchikane K."/>
            <person name="Ando Y."/>
            <person name="Baba S."/>
            <person name="Ohji S."/>
            <person name="Hamada M."/>
            <person name="Tamura T."/>
            <person name="Yamazoe A."/>
            <person name="Yamazaki S."/>
            <person name="Fujita N."/>
        </authorList>
    </citation>
    <scope>NUCLEOTIDE SEQUENCE [LARGE SCALE GENOMIC DNA]</scope>
    <source>
        <strain evidence="1 2">NBRC 108250</strain>
    </source>
</reference>